<dbReference type="EMBL" id="KQ964343">
    <property type="protein sequence ID" value="KXJ84725.1"/>
    <property type="molecule type" value="Genomic_DNA"/>
</dbReference>
<dbReference type="FunCoup" id="A0A136IIB9">
    <property type="interactions" value="243"/>
</dbReference>
<dbReference type="Proteomes" id="UP000070501">
    <property type="component" value="Unassembled WGS sequence"/>
</dbReference>
<reference evidence="5" key="1">
    <citation type="submission" date="2016-02" db="EMBL/GenBank/DDBJ databases">
        <title>Draft genome sequence of Microdochium bolleyi, a fungal endophyte of beachgrass.</title>
        <authorList>
            <consortium name="DOE Joint Genome Institute"/>
            <person name="David A.S."/>
            <person name="May G."/>
            <person name="Haridas S."/>
            <person name="Lim J."/>
            <person name="Wang M."/>
            <person name="Labutti K."/>
            <person name="Lipzen A."/>
            <person name="Barry K."/>
            <person name="Grigoriev I.V."/>
        </authorList>
    </citation>
    <scope>NUCLEOTIDE SEQUENCE [LARGE SCALE GENOMIC DNA]</scope>
    <source>
        <strain evidence="5">J235TASD1</strain>
    </source>
</reference>
<dbReference type="InParanoid" id="A0A136IIB9"/>
<dbReference type="GO" id="GO:0016491">
    <property type="term" value="F:oxidoreductase activity"/>
    <property type="evidence" value="ECO:0007669"/>
    <property type="project" value="UniProtKB-KW"/>
</dbReference>
<dbReference type="InterPro" id="IPR036291">
    <property type="entry name" value="NAD(P)-bd_dom_sf"/>
</dbReference>
<keyword evidence="2" id="KW-0521">NADP</keyword>
<evidence type="ECO:0008006" key="6">
    <source>
        <dbReference type="Google" id="ProtNLM"/>
    </source>
</evidence>
<evidence type="ECO:0000313" key="5">
    <source>
        <dbReference type="Proteomes" id="UP000070501"/>
    </source>
</evidence>
<protein>
    <recommendedName>
        <fullName evidence="6">Oxidoreductase</fullName>
    </recommendedName>
</protein>
<dbReference type="SUPFAM" id="SSF51735">
    <property type="entry name" value="NAD(P)-binding Rossmann-fold domains"/>
    <property type="match status" value="1"/>
</dbReference>
<dbReference type="PANTHER" id="PTHR24320:SF282">
    <property type="entry name" value="WW DOMAIN-CONTAINING OXIDOREDUCTASE"/>
    <property type="match status" value="1"/>
</dbReference>
<name>A0A136IIB9_9PEZI</name>
<dbReference type="Gene3D" id="3.40.50.720">
    <property type="entry name" value="NAD(P)-binding Rossmann-like Domain"/>
    <property type="match status" value="1"/>
</dbReference>
<evidence type="ECO:0000256" key="1">
    <source>
        <dbReference type="ARBA" id="ARBA00006484"/>
    </source>
</evidence>
<dbReference type="PRINTS" id="PR00081">
    <property type="entry name" value="GDHRDH"/>
</dbReference>
<organism evidence="4 5">
    <name type="scientific">Microdochium bolleyi</name>
    <dbReference type="NCBI Taxonomy" id="196109"/>
    <lineage>
        <taxon>Eukaryota</taxon>
        <taxon>Fungi</taxon>
        <taxon>Dikarya</taxon>
        <taxon>Ascomycota</taxon>
        <taxon>Pezizomycotina</taxon>
        <taxon>Sordariomycetes</taxon>
        <taxon>Xylariomycetidae</taxon>
        <taxon>Xylariales</taxon>
        <taxon>Microdochiaceae</taxon>
        <taxon>Microdochium</taxon>
    </lineage>
</organism>
<evidence type="ECO:0000313" key="4">
    <source>
        <dbReference type="EMBL" id="KXJ84725.1"/>
    </source>
</evidence>
<dbReference type="PANTHER" id="PTHR24320">
    <property type="entry name" value="RETINOL DEHYDROGENASE"/>
    <property type="match status" value="1"/>
</dbReference>
<gene>
    <name evidence="4" type="ORF">Micbo1qcDRAFT_170005</name>
</gene>
<evidence type="ECO:0000256" key="2">
    <source>
        <dbReference type="ARBA" id="ARBA00022857"/>
    </source>
</evidence>
<evidence type="ECO:0000256" key="3">
    <source>
        <dbReference type="ARBA" id="ARBA00023002"/>
    </source>
</evidence>
<dbReference type="Pfam" id="PF00106">
    <property type="entry name" value="adh_short"/>
    <property type="match status" value="1"/>
</dbReference>
<sequence length="314" mass="33815">MGASGSKGVTFDTKRDIPSLKDKVILVTGGNTGLGKQSILELAKHKPKTIWLGARNTTKAQETVDEIEAEVPGVSIKLVEMDLASLSSVRASAYKVLDSSDRLDILLLNAGIMNVPPATTKDGYEIQFGTNHMGHAMLTKLLLPLLLKAADQHSTARITVLSSAAHSIAPVDGIHFDTLKTSAAEMGGWARYGQSKLANVLFAKELAQRYPTLTVSSVHPGVVNTNLSTTTRENSWVGWLAMTMLLFFTGVDIPTGALNQLWASVSKDVVSGTYYEPIGKTGKGSPLTEDEALAAKLWEWTEKECEDFGVDRAK</sequence>
<keyword evidence="3" id="KW-0560">Oxidoreductase</keyword>
<dbReference type="AlphaFoldDB" id="A0A136IIB9"/>
<comment type="similarity">
    <text evidence="1">Belongs to the short-chain dehydrogenases/reductases (SDR) family.</text>
</comment>
<accession>A0A136IIB9</accession>
<dbReference type="OrthoDB" id="191139at2759"/>
<proteinExistence type="inferred from homology"/>
<dbReference type="InterPro" id="IPR002347">
    <property type="entry name" value="SDR_fam"/>
</dbReference>
<keyword evidence="5" id="KW-1185">Reference proteome</keyword>
<dbReference type="STRING" id="196109.A0A136IIB9"/>